<dbReference type="FunFam" id="3.10.180.10:FF:000001">
    <property type="entry name" value="4-hydroxyphenylpyruvate dioxygenase"/>
    <property type="match status" value="1"/>
</dbReference>
<dbReference type="Pfam" id="PF00903">
    <property type="entry name" value="Glyoxalase"/>
    <property type="match status" value="2"/>
</dbReference>
<keyword evidence="8" id="KW-0560">Oxidoreductase</keyword>
<dbReference type="InterPro" id="IPR037523">
    <property type="entry name" value="VOC_core"/>
</dbReference>
<keyword evidence="7 14" id="KW-0223">Dioxygenase</keyword>
<dbReference type="RefSeq" id="XP_058311899.1">
    <property type="nucleotide sequence ID" value="XM_058449555.1"/>
</dbReference>
<comment type="cofactor">
    <cofactor evidence="12">
        <name>Fe cation</name>
        <dbReference type="ChEBI" id="CHEBI:24875"/>
    </cofactor>
    <text evidence="12">Binds 1 Fe cation per subunit.</text>
</comment>
<evidence type="ECO:0000256" key="1">
    <source>
        <dbReference type="ARBA" id="ARBA00005162"/>
    </source>
</evidence>
<dbReference type="GeneID" id="83176856"/>
<dbReference type="OrthoDB" id="414569at2759"/>
<evidence type="ECO:0000256" key="6">
    <source>
        <dbReference type="ARBA" id="ARBA00022878"/>
    </source>
</evidence>
<dbReference type="PROSITE" id="PS51819">
    <property type="entry name" value="VOC"/>
    <property type="match status" value="2"/>
</dbReference>
<sequence>MISKVEAARLLADISGYTRMRRQPQGFTLPPSNGASSLASYRGYDHVHWYVGNAKQAASFYITRMGFKRIAYRGLETGSRHLCSHVIRNGDITFILTSPLRSQDQNDRFTPEEQAELREIHHHIEKHGDAVKDVSFEVDDVDAVFNAAVKNGGKAVSEPKILEDKDGHVKVATIQTYGETTHTLIERSQYQGAFLPGYRLESGAEDPIAKILPPVQLKHIDHCVGNQDWNEMDKICEYYEKALGFHRFWSVDDSQICTEFSALKSIVMASPNELVKMPINEPAKGKKQSQIEEYVDFYNGAGVQHIALRTDDIIRDITNLKARGVEFIKVPETYYTDMKARLKQSSLVLKEDFETIKSLDILIDFDEGGYLLQLFTKHMMDRPTVFIEIIQRHNFEGFGAGNFKSLFEAIEREQELRGNLV</sequence>
<keyword evidence="6" id="KW-0828">Tyrosine catabolism</keyword>
<dbReference type="PIRSF" id="PIRSF009283">
    <property type="entry name" value="HPP_dOase"/>
    <property type="match status" value="1"/>
</dbReference>
<evidence type="ECO:0000259" key="13">
    <source>
        <dbReference type="PROSITE" id="PS51819"/>
    </source>
</evidence>
<dbReference type="InterPro" id="IPR029068">
    <property type="entry name" value="Glyas_Bleomycin-R_OHBP_Dase"/>
</dbReference>
<evidence type="ECO:0000256" key="11">
    <source>
        <dbReference type="PIRNR" id="PIRNR009283"/>
    </source>
</evidence>
<proteinExistence type="inferred from homology"/>
<evidence type="ECO:0000256" key="10">
    <source>
        <dbReference type="ARBA" id="ARBA00023232"/>
    </source>
</evidence>
<evidence type="ECO:0000256" key="5">
    <source>
        <dbReference type="ARBA" id="ARBA00022737"/>
    </source>
</evidence>
<dbReference type="GO" id="GO:0006572">
    <property type="term" value="P:L-tyrosine catabolic process"/>
    <property type="evidence" value="ECO:0007669"/>
    <property type="project" value="UniProtKB-KW"/>
</dbReference>
<dbReference type="GO" id="GO:0046872">
    <property type="term" value="F:metal ion binding"/>
    <property type="evidence" value="ECO:0007669"/>
    <property type="project" value="UniProtKB-KW"/>
</dbReference>
<feature type="binding site" evidence="12">
    <location>
        <position position="222"/>
    </location>
    <ligand>
        <name>Fe cation</name>
        <dbReference type="ChEBI" id="CHEBI:24875"/>
    </ligand>
</feature>
<dbReference type="Proteomes" id="UP001150904">
    <property type="component" value="Unassembled WGS sequence"/>
</dbReference>
<feature type="binding site" evidence="12">
    <location>
        <position position="388"/>
    </location>
    <ligand>
        <name>Fe cation</name>
        <dbReference type="ChEBI" id="CHEBI:24875"/>
    </ligand>
</feature>
<dbReference type="FunFam" id="3.10.180.10:FF:000020">
    <property type="entry name" value="4-hydroxyphenylpyruvate dioxygenase"/>
    <property type="match status" value="1"/>
</dbReference>
<dbReference type="GO" id="GO:0003868">
    <property type="term" value="F:4-hydroxyphenylpyruvate dioxygenase activity"/>
    <property type="evidence" value="ECO:0007669"/>
    <property type="project" value="InterPro"/>
</dbReference>
<comment type="pathway">
    <text evidence="1">Amino-acid degradation; L-phenylalanine degradation; acetoacetate and fumarate from L-phenylalanine: step 3/6.</text>
</comment>
<dbReference type="CDD" id="cd08342">
    <property type="entry name" value="HPPD_N_like"/>
    <property type="match status" value="1"/>
</dbReference>
<feature type="binding site" evidence="12">
    <location>
        <position position="305"/>
    </location>
    <ligand>
        <name>Fe cation</name>
        <dbReference type="ChEBI" id="CHEBI:24875"/>
    </ligand>
</feature>
<dbReference type="NCBIfam" id="TIGR01263">
    <property type="entry name" value="4HPPD"/>
    <property type="match status" value="1"/>
</dbReference>
<evidence type="ECO:0000256" key="4">
    <source>
        <dbReference type="ARBA" id="ARBA00022723"/>
    </source>
</evidence>
<keyword evidence="9 12" id="KW-0408">Iron</keyword>
<organism evidence="14 15">
    <name type="scientific">Penicillium cinerascens</name>
    <dbReference type="NCBI Taxonomy" id="70096"/>
    <lineage>
        <taxon>Eukaryota</taxon>
        <taxon>Fungi</taxon>
        <taxon>Dikarya</taxon>
        <taxon>Ascomycota</taxon>
        <taxon>Pezizomycotina</taxon>
        <taxon>Eurotiomycetes</taxon>
        <taxon>Eurotiomycetidae</taxon>
        <taxon>Eurotiales</taxon>
        <taxon>Aspergillaceae</taxon>
        <taxon>Penicillium</taxon>
    </lineage>
</organism>
<dbReference type="AlphaFoldDB" id="A0A9W9NA46"/>
<dbReference type="CDD" id="cd07250">
    <property type="entry name" value="HPPD_C_like"/>
    <property type="match status" value="1"/>
</dbReference>
<comment type="caution">
    <text evidence="14">The sequence shown here is derived from an EMBL/GenBank/DDBJ whole genome shotgun (WGS) entry which is preliminary data.</text>
</comment>
<dbReference type="Gene3D" id="3.10.180.10">
    <property type="entry name" value="2,3-Dihydroxybiphenyl 1,2-Dioxygenase, domain 1"/>
    <property type="match status" value="2"/>
</dbReference>
<evidence type="ECO:0000256" key="9">
    <source>
        <dbReference type="ARBA" id="ARBA00023004"/>
    </source>
</evidence>
<comment type="similarity">
    <text evidence="2 11">Belongs to the 4HPPD family.</text>
</comment>
<keyword evidence="10" id="KW-0585">Phenylalanine catabolism</keyword>
<dbReference type="GO" id="GO:0006559">
    <property type="term" value="P:L-phenylalanine catabolic process"/>
    <property type="evidence" value="ECO:0007669"/>
    <property type="project" value="UniProtKB-KW"/>
</dbReference>
<dbReference type="InterPro" id="IPR041736">
    <property type="entry name" value="4OHPhenylPyrv_dOase_N"/>
</dbReference>
<keyword evidence="4 12" id="KW-0479">Metal-binding</keyword>
<reference evidence="14" key="2">
    <citation type="journal article" date="2023" name="IMA Fungus">
        <title>Comparative genomic study of the Penicillium genus elucidates a diverse pangenome and 15 lateral gene transfer events.</title>
        <authorList>
            <person name="Petersen C."/>
            <person name="Sorensen T."/>
            <person name="Nielsen M.R."/>
            <person name="Sondergaard T.E."/>
            <person name="Sorensen J.L."/>
            <person name="Fitzpatrick D.A."/>
            <person name="Frisvad J.C."/>
            <person name="Nielsen K.L."/>
        </authorList>
    </citation>
    <scope>NUCLEOTIDE SEQUENCE</scope>
    <source>
        <strain evidence="14">IBT 15544</strain>
    </source>
</reference>
<evidence type="ECO:0000256" key="2">
    <source>
        <dbReference type="ARBA" id="ARBA00005877"/>
    </source>
</evidence>
<gene>
    <name evidence="14" type="ORF">N7498_002493</name>
</gene>
<keyword evidence="5" id="KW-0677">Repeat</keyword>
<evidence type="ECO:0000313" key="15">
    <source>
        <dbReference type="Proteomes" id="UP001150904"/>
    </source>
</evidence>
<dbReference type="InterPro" id="IPR005956">
    <property type="entry name" value="4OHPhenylPyrv_dOase"/>
</dbReference>
<feature type="domain" description="VOC" evidence="13">
    <location>
        <begin position="219"/>
        <end position="377"/>
    </location>
</feature>
<evidence type="ECO:0000256" key="12">
    <source>
        <dbReference type="PIRSR" id="PIRSR009283-1"/>
    </source>
</evidence>
<name>A0A9W9NA46_9EURO</name>
<evidence type="ECO:0000256" key="8">
    <source>
        <dbReference type="ARBA" id="ARBA00023002"/>
    </source>
</evidence>
<dbReference type="SUPFAM" id="SSF54593">
    <property type="entry name" value="Glyoxalase/Bleomycin resistance protein/Dihydroxybiphenyl dioxygenase"/>
    <property type="match status" value="1"/>
</dbReference>
<dbReference type="InterPro" id="IPR041735">
    <property type="entry name" value="4OHPhenylPyrv_dOase_C"/>
</dbReference>
<evidence type="ECO:0000313" key="14">
    <source>
        <dbReference type="EMBL" id="KAJ5216086.1"/>
    </source>
</evidence>
<accession>A0A9W9NA46</accession>
<evidence type="ECO:0000256" key="7">
    <source>
        <dbReference type="ARBA" id="ARBA00022964"/>
    </source>
</evidence>
<dbReference type="PANTHER" id="PTHR11959:SF1">
    <property type="entry name" value="4-HYDROXYPHENYLPYRUVATE DIOXYGENASE"/>
    <property type="match status" value="1"/>
</dbReference>
<keyword evidence="15" id="KW-1185">Reference proteome</keyword>
<protein>
    <recommendedName>
        <fullName evidence="3 11">4-hydroxyphenylpyruvate dioxygenase</fullName>
    </recommendedName>
</protein>
<dbReference type="InterPro" id="IPR004360">
    <property type="entry name" value="Glyas_Fos-R_dOase_dom"/>
</dbReference>
<evidence type="ECO:0000256" key="3">
    <source>
        <dbReference type="ARBA" id="ARBA00013222"/>
    </source>
</evidence>
<reference evidence="14" key="1">
    <citation type="submission" date="2022-12" db="EMBL/GenBank/DDBJ databases">
        <authorList>
            <person name="Petersen C."/>
        </authorList>
    </citation>
    <scope>NUCLEOTIDE SEQUENCE</scope>
    <source>
        <strain evidence="14">IBT 15544</strain>
    </source>
</reference>
<feature type="domain" description="VOC" evidence="13">
    <location>
        <begin position="43"/>
        <end position="187"/>
    </location>
</feature>
<dbReference type="PANTHER" id="PTHR11959">
    <property type="entry name" value="4-HYDROXYPHENYLPYRUVATE DIOXYGENASE"/>
    <property type="match status" value="1"/>
</dbReference>
<dbReference type="EMBL" id="JAPQKR010000005">
    <property type="protein sequence ID" value="KAJ5216086.1"/>
    <property type="molecule type" value="Genomic_DNA"/>
</dbReference>